<evidence type="ECO:0000313" key="2">
    <source>
        <dbReference type="Proteomes" id="UP000290759"/>
    </source>
</evidence>
<reference evidence="1 2" key="2">
    <citation type="submission" date="2019-02" db="EMBL/GenBank/DDBJ databases">
        <title>'Lichenibacterium ramalinii' gen. nov. sp. nov., 'Lichenibacterium minor' gen. nov. sp. nov.</title>
        <authorList>
            <person name="Pankratov T."/>
        </authorList>
    </citation>
    <scope>NUCLEOTIDE SEQUENCE [LARGE SCALE GENOMIC DNA]</scope>
    <source>
        <strain evidence="1 2">RmlP026</strain>
    </source>
</reference>
<proteinExistence type="predicted"/>
<evidence type="ECO:0000313" key="1">
    <source>
        <dbReference type="EMBL" id="RYC29023.1"/>
    </source>
</evidence>
<dbReference type="Proteomes" id="UP000290759">
    <property type="component" value="Unassembled WGS sequence"/>
</dbReference>
<name>A0A4Q2TY66_9HYPH</name>
<gene>
    <name evidence="1" type="ORF">D3273_26185</name>
</gene>
<keyword evidence="2" id="KW-1185">Reference proteome</keyword>
<protein>
    <submittedName>
        <fullName evidence="1">Uncharacterized protein</fullName>
    </submittedName>
</protein>
<sequence length="76" mass="8391">MDTNPIKVIWLSIGRHVPDSEFVVSDFHVSRNGEASGLTISVNHANRGNDDGNRTEAMEFARALCKEFGETEPMEG</sequence>
<dbReference type="AlphaFoldDB" id="A0A4Q2TY66"/>
<dbReference type="EMBL" id="QYBB01000078">
    <property type="protein sequence ID" value="RYC29023.1"/>
    <property type="molecule type" value="Genomic_DNA"/>
</dbReference>
<organism evidence="1 2">
    <name type="scientific">Lichenibacterium minor</name>
    <dbReference type="NCBI Taxonomy" id="2316528"/>
    <lineage>
        <taxon>Bacteria</taxon>
        <taxon>Pseudomonadati</taxon>
        <taxon>Pseudomonadota</taxon>
        <taxon>Alphaproteobacteria</taxon>
        <taxon>Hyphomicrobiales</taxon>
        <taxon>Lichenihabitantaceae</taxon>
        <taxon>Lichenibacterium</taxon>
    </lineage>
</organism>
<comment type="caution">
    <text evidence="1">The sequence shown here is derived from an EMBL/GenBank/DDBJ whole genome shotgun (WGS) entry which is preliminary data.</text>
</comment>
<dbReference type="OrthoDB" id="9846689at2"/>
<reference evidence="1 2" key="1">
    <citation type="submission" date="2018-12" db="EMBL/GenBank/DDBJ databases">
        <authorList>
            <person name="Grouzdev D.S."/>
            <person name="Krutkina M.S."/>
        </authorList>
    </citation>
    <scope>NUCLEOTIDE SEQUENCE [LARGE SCALE GENOMIC DNA]</scope>
    <source>
        <strain evidence="1 2">RmlP026</strain>
    </source>
</reference>
<accession>A0A4Q2TY66</accession>
<dbReference type="RefSeq" id="WP_129229900.1">
    <property type="nucleotide sequence ID" value="NZ_QYBB01000078.1"/>
</dbReference>